<comment type="caution">
    <text evidence="1">The sequence shown here is derived from an EMBL/GenBank/DDBJ whole genome shotgun (WGS) entry which is preliminary data.</text>
</comment>
<accession>A0A0F9MAV3</accession>
<dbReference type="AlphaFoldDB" id="A0A0F9MAV3"/>
<protein>
    <submittedName>
        <fullName evidence="1">Uncharacterized protein</fullName>
    </submittedName>
</protein>
<organism evidence="1">
    <name type="scientific">marine sediment metagenome</name>
    <dbReference type="NCBI Taxonomy" id="412755"/>
    <lineage>
        <taxon>unclassified sequences</taxon>
        <taxon>metagenomes</taxon>
        <taxon>ecological metagenomes</taxon>
    </lineage>
</organism>
<proteinExistence type="predicted"/>
<reference evidence="1" key="1">
    <citation type="journal article" date="2015" name="Nature">
        <title>Complex archaea that bridge the gap between prokaryotes and eukaryotes.</title>
        <authorList>
            <person name="Spang A."/>
            <person name="Saw J.H."/>
            <person name="Jorgensen S.L."/>
            <person name="Zaremba-Niedzwiedzka K."/>
            <person name="Martijn J."/>
            <person name="Lind A.E."/>
            <person name="van Eijk R."/>
            <person name="Schleper C."/>
            <person name="Guy L."/>
            <person name="Ettema T.J."/>
        </authorList>
    </citation>
    <scope>NUCLEOTIDE SEQUENCE</scope>
</reference>
<dbReference type="EMBL" id="LAZR01009248">
    <property type="protein sequence ID" value="KKM73775.1"/>
    <property type="molecule type" value="Genomic_DNA"/>
</dbReference>
<sequence>MAMTYSWDLDTMRSMDLYDFHVHIQMCMAKWGIEREFNLNLAGVDTKNKPGMSRAELTKKIGRGQSATHEEHISINKVLTKEDL</sequence>
<name>A0A0F9MAV3_9ZZZZ</name>
<evidence type="ECO:0000313" key="1">
    <source>
        <dbReference type="EMBL" id="KKM73775.1"/>
    </source>
</evidence>
<gene>
    <name evidence="1" type="ORF">LCGC14_1407060</name>
</gene>